<dbReference type="AlphaFoldDB" id="A0A8H6T860"/>
<dbReference type="Gene3D" id="2.60.120.260">
    <property type="entry name" value="Galactose-binding domain-like"/>
    <property type="match status" value="1"/>
</dbReference>
<accession>A0A8H6T860</accession>
<evidence type="ECO:0000313" key="3">
    <source>
        <dbReference type="EMBL" id="KAF7312690.1"/>
    </source>
</evidence>
<keyword evidence="4" id="KW-1185">Reference proteome</keyword>
<dbReference type="OrthoDB" id="2756615at2759"/>
<gene>
    <name evidence="3" type="ORF">MIND_00283500</name>
</gene>
<comment type="caution">
    <text evidence="3">The sequence shown here is derived from an EMBL/GenBank/DDBJ whole genome shotgun (WGS) entry which is preliminary data.</text>
</comment>
<feature type="transmembrane region" description="Helical" evidence="2">
    <location>
        <begin position="224"/>
        <end position="250"/>
    </location>
</feature>
<dbReference type="Proteomes" id="UP000636479">
    <property type="component" value="Unassembled WGS sequence"/>
</dbReference>
<evidence type="ECO:0000313" key="4">
    <source>
        <dbReference type="Proteomes" id="UP000636479"/>
    </source>
</evidence>
<organism evidence="3 4">
    <name type="scientific">Mycena indigotica</name>
    <dbReference type="NCBI Taxonomy" id="2126181"/>
    <lineage>
        <taxon>Eukaryota</taxon>
        <taxon>Fungi</taxon>
        <taxon>Dikarya</taxon>
        <taxon>Basidiomycota</taxon>
        <taxon>Agaricomycotina</taxon>
        <taxon>Agaricomycetes</taxon>
        <taxon>Agaricomycetidae</taxon>
        <taxon>Agaricales</taxon>
        <taxon>Marasmiineae</taxon>
        <taxon>Mycenaceae</taxon>
        <taxon>Mycena</taxon>
    </lineage>
</organism>
<dbReference type="RefSeq" id="XP_037224798.1">
    <property type="nucleotide sequence ID" value="XM_037359703.1"/>
</dbReference>
<feature type="region of interest" description="Disordered" evidence="1">
    <location>
        <begin position="277"/>
        <end position="367"/>
    </location>
</feature>
<evidence type="ECO:0000256" key="1">
    <source>
        <dbReference type="SAM" id="MobiDB-lite"/>
    </source>
</evidence>
<dbReference type="EMBL" id="JACAZF010000002">
    <property type="protein sequence ID" value="KAF7312690.1"/>
    <property type="molecule type" value="Genomic_DNA"/>
</dbReference>
<dbReference type="GeneID" id="59342219"/>
<evidence type="ECO:0000256" key="2">
    <source>
        <dbReference type="SAM" id="Phobius"/>
    </source>
</evidence>
<proteinExistence type="predicted"/>
<keyword evidence="2" id="KW-0812">Transmembrane</keyword>
<protein>
    <submittedName>
        <fullName evidence="3">Uncharacterized protein</fullName>
    </submittedName>
</protein>
<sequence length="367" mass="38764">MNFLGLAIDYIVVQVGEFTNIEGETALVDDTSGEIQWSGGWAVKRDYQLRGNCSLPTFPYSPNNTRPDTPKFLTTFFPHGNSTHSSAKAGDSFQFLFSGTSVAVYGVSPGSTATDDWELNMTFDIDGNKANQSYTASLQNGVVAPHFEYFSATLSQGSHTLTATIVNAAGNVLPSAQIDYITYAPDFGTPHDRPMFPVPSSSFSASSTASNVPSSSSTMSGKKVAGGVIGGGVVAGIIGLVGLVAVAWLLRSRMNKKHAAQQEQIEREARLVAPEPFLAPSSPMSRREKTLSSNPPLSGAGGISVAGSSASQAPTMREGFGEASGSVDERVRQLQIEMEGLRHQVHSRGSFPSTAPPAYTDSGPVED</sequence>
<keyword evidence="2" id="KW-0472">Membrane</keyword>
<keyword evidence="2" id="KW-1133">Transmembrane helix</keyword>
<reference evidence="3" key="1">
    <citation type="submission" date="2020-05" db="EMBL/GenBank/DDBJ databases">
        <title>Mycena genomes resolve the evolution of fungal bioluminescence.</title>
        <authorList>
            <person name="Tsai I.J."/>
        </authorList>
    </citation>
    <scope>NUCLEOTIDE SEQUENCE</scope>
    <source>
        <strain evidence="3">171206Taipei</strain>
    </source>
</reference>
<name>A0A8H6T860_9AGAR</name>